<dbReference type="EMBL" id="DVOR01000116">
    <property type="protein sequence ID" value="HIV09190.1"/>
    <property type="molecule type" value="Genomic_DNA"/>
</dbReference>
<evidence type="ECO:0000259" key="7">
    <source>
        <dbReference type="SMART" id="SM01266"/>
    </source>
</evidence>
<dbReference type="GO" id="GO:0008870">
    <property type="term" value="F:galactoside O-acetyltransferase activity"/>
    <property type="evidence" value="ECO:0007669"/>
    <property type="project" value="TreeGrafter"/>
</dbReference>
<proteinExistence type="inferred from homology"/>
<organism evidence="8 9">
    <name type="scientific">Candidatus Spyradenecus faecavium</name>
    <dbReference type="NCBI Taxonomy" id="2840947"/>
    <lineage>
        <taxon>Bacteria</taxon>
        <taxon>Pseudomonadati</taxon>
        <taxon>Lentisphaerota</taxon>
        <taxon>Lentisphaeria</taxon>
        <taxon>Lentisphaerales</taxon>
        <taxon>Lentisphaeraceae</taxon>
        <taxon>Lentisphaeraceae incertae sedis</taxon>
        <taxon>Candidatus Spyradenecus</taxon>
    </lineage>
</organism>
<dbReference type="InterPro" id="IPR039369">
    <property type="entry name" value="LacA-like"/>
</dbReference>
<comment type="caution">
    <text evidence="8">The sequence shown here is derived from an EMBL/GenBank/DDBJ whole genome shotgun (WGS) entry which is preliminary data.</text>
</comment>
<dbReference type="SMART" id="SM01266">
    <property type="entry name" value="Mac"/>
    <property type="match status" value="1"/>
</dbReference>
<evidence type="ECO:0000313" key="8">
    <source>
        <dbReference type="EMBL" id="HIV09190.1"/>
    </source>
</evidence>
<accession>A0A9D1T294</accession>
<evidence type="ECO:0000256" key="3">
    <source>
        <dbReference type="ARBA" id="ARBA00022737"/>
    </source>
</evidence>
<dbReference type="InterPro" id="IPR011004">
    <property type="entry name" value="Trimer_LpxA-like_sf"/>
</dbReference>
<dbReference type="CDD" id="cd03357">
    <property type="entry name" value="LbH_MAT_GAT"/>
    <property type="match status" value="1"/>
</dbReference>
<dbReference type="PANTHER" id="PTHR43017">
    <property type="entry name" value="GALACTOSIDE O-ACETYLTRANSFERASE"/>
    <property type="match status" value="1"/>
</dbReference>
<keyword evidence="3" id="KW-0677">Repeat</keyword>
<evidence type="ECO:0000256" key="5">
    <source>
        <dbReference type="ARBA" id="ARBA00055587"/>
    </source>
</evidence>
<evidence type="ECO:0000256" key="2">
    <source>
        <dbReference type="ARBA" id="ARBA00022679"/>
    </source>
</evidence>
<dbReference type="Pfam" id="PF12464">
    <property type="entry name" value="Mac"/>
    <property type="match status" value="1"/>
</dbReference>
<gene>
    <name evidence="8" type="ORF">IAC79_03660</name>
</gene>
<keyword evidence="2 6" id="KW-0808">Transferase</keyword>
<dbReference type="Gene3D" id="2.160.10.10">
    <property type="entry name" value="Hexapeptide repeat proteins"/>
    <property type="match status" value="1"/>
</dbReference>
<dbReference type="FunFam" id="2.160.10.10:FF:000025">
    <property type="entry name" value="Hexapeptide-repeat containing-acetyltransferase"/>
    <property type="match status" value="1"/>
</dbReference>
<protein>
    <recommendedName>
        <fullName evidence="6">Acetyltransferase</fullName>
        <ecNumber evidence="6">2.3.1.-</ecNumber>
    </recommendedName>
</protein>
<sequence length="185" mass="20062">MDEENFSKMVAGEWYNPAPLEPERLRAQTLCADFNALRPVDEKRRRKLMNDLFGSVGEGAWVMQPFHCDYGRNIQLGPKCFLNYGCVMLDCAPIILGEHVLAGPGCHFYTAIHPLDPAARATDTERAAPIVIGDNVWLGGHVTILPGVQIGENTVVGAGSVVTKSLPANVVAVGNPARIVKRLDA</sequence>
<evidence type="ECO:0000256" key="4">
    <source>
        <dbReference type="ARBA" id="ARBA00023315"/>
    </source>
</evidence>
<dbReference type="Proteomes" id="UP000886845">
    <property type="component" value="Unassembled WGS sequence"/>
</dbReference>
<dbReference type="AlphaFoldDB" id="A0A9D1T294"/>
<keyword evidence="4 6" id="KW-0012">Acyltransferase</keyword>
<reference evidence="8" key="1">
    <citation type="submission" date="2020-10" db="EMBL/GenBank/DDBJ databases">
        <authorList>
            <person name="Gilroy R."/>
        </authorList>
    </citation>
    <scope>NUCLEOTIDE SEQUENCE</scope>
    <source>
        <strain evidence="8">35461</strain>
    </source>
</reference>
<dbReference type="InterPro" id="IPR024688">
    <property type="entry name" value="Mac_dom"/>
</dbReference>
<dbReference type="PANTHER" id="PTHR43017:SF1">
    <property type="entry name" value="ACETYLTRANSFERASE YJL218W-RELATED"/>
    <property type="match status" value="1"/>
</dbReference>
<dbReference type="Pfam" id="PF00132">
    <property type="entry name" value="Hexapep"/>
    <property type="match status" value="1"/>
</dbReference>
<dbReference type="EC" id="2.3.1.-" evidence="6"/>
<dbReference type="InterPro" id="IPR001451">
    <property type="entry name" value="Hexapep"/>
</dbReference>
<dbReference type="PROSITE" id="PS00101">
    <property type="entry name" value="HEXAPEP_TRANSFERASES"/>
    <property type="match status" value="1"/>
</dbReference>
<evidence type="ECO:0000256" key="6">
    <source>
        <dbReference type="RuleBase" id="RU367021"/>
    </source>
</evidence>
<comment type="function">
    <text evidence="5">Acetyltransferase implicated in the O-acetylation of Nod factors.</text>
</comment>
<feature type="domain" description="Maltose/galactoside acetyltransferase" evidence="7">
    <location>
        <begin position="6"/>
        <end position="58"/>
    </location>
</feature>
<dbReference type="SUPFAM" id="SSF51161">
    <property type="entry name" value="Trimeric LpxA-like enzymes"/>
    <property type="match status" value="1"/>
</dbReference>
<comment type="similarity">
    <text evidence="1 6">Belongs to the transferase hexapeptide repeat family.</text>
</comment>
<dbReference type="InterPro" id="IPR018357">
    <property type="entry name" value="Hexapep_transf_CS"/>
</dbReference>
<name>A0A9D1T294_9BACT</name>
<evidence type="ECO:0000256" key="1">
    <source>
        <dbReference type="ARBA" id="ARBA00007274"/>
    </source>
</evidence>
<reference evidence="8" key="2">
    <citation type="journal article" date="2021" name="PeerJ">
        <title>Extensive microbial diversity within the chicken gut microbiome revealed by metagenomics and culture.</title>
        <authorList>
            <person name="Gilroy R."/>
            <person name="Ravi A."/>
            <person name="Getino M."/>
            <person name="Pursley I."/>
            <person name="Horton D.L."/>
            <person name="Alikhan N.F."/>
            <person name="Baker D."/>
            <person name="Gharbi K."/>
            <person name="Hall N."/>
            <person name="Watson M."/>
            <person name="Adriaenssens E.M."/>
            <person name="Foster-Nyarko E."/>
            <person name="Jarju S."/>
            <person name="Secka A."/>
            <person name="Antonio M."/>
            <person name="Oren A."/>
            <person name="Chaudhuri R.R."/>
            <person name="La Ragione R."/>
            <person name="Hildebrand F."/>
            <person name="Pallen M.J."/>
        </authorList>
    </citation>
    <scope>NUCLEOTIDE SEQUENCE</scope>
    <source>
        <strain evidence="8">35461</strain>
    </source>
</reference>
<evidence type="ECO:0000313" key="9">
    <source>
        <dbReference type="Proteomes" id="UP000886845"/>
    </source>
</evidence>